<proteinExistence type="predicted"/>
<evidence type="ECO:0000313" key="2">
    <source>
        <dbReference type="WBParaSite" id="L893_g10588.t1"/>
    </source>
</evidence>
<sequence>MAPSSRSPFTRRVLLSQVEASPGELSTFTDRSRREVATFAEERHGSRRSPFLQVLSSTNGITFWTYFSSKALRSRLWRSSG</sequence>
<protein>
    <submittedName>
        <fullName evidence="2">Uncharacterized protein</fullName>
    </submittedName>
</protein>
<accession>A0A1I7XXU6</accession>
<keyword evidence="1" id="KW-1185">Reference proteome</keyword>
<dbReference type="Proteomes" id="UP000095287">
    <property type="component" value="Unplaced"/>
</dbReference>
<reference evidence="2" key="1">
    <citation type="submission" date="2016-11" db="UniProtKB">
        <authorList>
            <consortium name="WormBaseParasite"/>
        </authorList>
    </citation>
    <scope>IDENTIFICATION</scope>
</reference>
<dbReference type="AlphaFoldDB" id="A0A1I7XXU6"/>
<name>A0A1I7XXU6_9BILA</name>
<organism evidence="1 2">
    <name type="scientific">Steinernema glaseri</name>
    <dbReference type="NCBI Taxonomy" id="37863"/>
    <lineage>
        <taxon>Eukaryota</taxon>
        <taxon>Metazoa</taxon>
        <taxon>Ecdysozoa</taxon>
        <taxon>Nematoda</taxon>
        <taxon>Chromadorea</taxon>
        <taxon>Rhabditida</taxon>
        <taxon>Tylenchina</taxon>
        <taxon>Panagrolaimomorpha</taxon>
        <taxon>Strongyloidoidea</taxon>
        <taxon>Steinernematidae</taxon>
        <taxon>Steinernema</taxon>
    </lineage>
</organism>
<dbReference type="WBParaSite" id="L893_g10588.t1">
    <property type="protein sequence ID" value="L893_g10588.t1"/>
    <property type="gene ID" value="L893_g10588"/>
</dbReference>
<evidence type="ECO:0000313" key="1">
    <source>
        <dbReference type="Proteomes" id="UP000095287"/>
    </source>
</evidence>